<evidence type="ECO:0000313" key="3">
    <source>
        <dbReference type="Proteomes" id="UP000309133"/>
    </source>
</evidence>
<protein>
    <submittedName>
        <fullName evidence="2">Nuclear transport factor 2 family protein</fullName>
    </submittedName>
</protein>
<evidence type="ECO:0000313" key="2">
    <source>
        <dbReference type="EMBL" id="THG33234.1"/>
    </source>
</evidence>
<comment type="caution">
    <text evidence="2">The sequence shown here is derived from an EMBL/GenBank/DDBJ whole genome shotgun (WGS) entry which is preliminary data.</text>
</comment>
<gene>
    <name evidence="2" type="ORF">E6C64_02450</name>
</gene>
<name>A0A4S4FS70_9MICO</name>
<dbReference type="InterPro" id="IPR037401">
    <property type="entry name" value="SnoaL-like"/>
</dbReference>
<organism evidence="2 3">
    <name type="scientific">Naasia lichenicola</name>
    <dbReference type="NCBI Taxonomy" id="2565933"/>
    <lineage>
        <taxon>Bacteria</taxon>
        <taxon>Bacillati</taxon>
        <taxon>Actinomycetota</taxon>
        <taxon>Actinomycetes</taxon>
        <taxon>Micrococcales</taxon>
        <taxon>Microbacteriaceae</taxon>
        <taxon>Naasia</taxon>
    </lineage>
</organism>
<evidence type="ECO:0000259" key="1">
    <source>
        <dbReference type="Pfam" id="PF12680"/>
    </source>
</evidence>
<dbReference type="Pfam" id="PF12680">
    <property type="entry name" value="SnoaL_2"/>
    <property type="match status" value="1"/>
</dbReference>
<dbReference type="EMBL" id="SSSM01000001">
    <property type="protein sequence ID" value="THG33234.1"/>
    <property type="molecule type" value="Genomic_DNA"/>
</dbReference>
<sequence>MASRNETAARALSGHRFGDAFPFLAQDVQWDVVGMGLVDGRDEAIAACTTLQTELVGTEVEFDSFRAIEDGDTVVVDSVATYTDQAGGFSKVSSCDIYDFKDGLIVSIRSYNVELEATIDVEVAD</sequence>
<dbReference type="Gene3D" id="3.10.450.50">
    <property type="match status" value="1"/>
</dbReference>
<accession>A0A4S4FS70</accession>
<feature type="domain" description="SnoaL-like" evidence="1">
    <location>
        <begin position="10"/>
        <end position="107"/>
    </location>
</feature>
<dbReference type="InterPro" id="IPR032710">
    <property type="entry name" value="NTF2-like_dom_sf"/>
</dbReference>
<dbReference type="OrthoDB" id="6692273at2"/>
<proteinExistence type="predicted"/>
<dbReference type="RefSeq" id="WP_136426015.1">
    <property type="nucleotide sequence ID" value="NZ_SSSM01000001.1"/>
</dbReference>
<dbReference type="AlphaFoldDB" id="A0A4S4FS70"/>
<reference evidence="2 3" key="1">
    <citation type="submission" date="2019-04" db="EMBL/GenBank/DDBJ databases">
        <authorList>
            <person name="Jiang L."/>
        </authorList>
    </citation>
    <scope>NUCLEOTIDE SEQUENCE [LARGE SCALE GENOMIC DNA]</scope>
    <source>
        <strain evidence="2 3">YIM 131853</strain>
    </source>
</reference>
<keyword evidence="3" id="KW-1185">Reference proteome</keyword>
<dbReference type="Proteomes" id="UP000309133">
    <property type="component" value="Unassembled WGS sequence"/>
</dbReference>
<dbReference type="SUPFAM" id="SSF54427">
    <property type="entry name" value="NTF2-like"/>
    <property type="match status" value="1"/>
</dbReference>